<dbReference type="RefSeq" id="WP_094924413.1">
    <property type="nucleotide sequence ID" value="NZ_NPIA01000004.1"/>
</dbReference>
<feature type="transmembrane region" description="Helical" evidence="1">
    <location>
        <begin position="40"/>
        <end position="60"/>
    </location>
</feature>
<protein>
    <recommendedName>
        <fullName evidence="4">PH domain-containing protein</fullName>
    </recommendedName>
</protein>
<accession>A0A263BT72</accession>
<evidence type="ECO:0008006" key="4">
    <source>
        <dbReference type="Google" id="ProtNLM"/>
    </source>
</evidence>
<keyword evidence="1" id="KW-0812">Transmembrane</keyword>
<dbReference type="Proteomes" id="UP000217083">
    <property type="component" value="Unassembled WGS sequence"/>
</dbReference>
<keyword evidence="1" id="KW-0472">Membrane</keyword>
<name>A0A263BT72_9BACI</name>
<dbReference type="AlphaFoldDB" id="A0A263BT72"/>
<dbReference type="EMBL" id="NPIA01000004">
    <property type="protein sequence ID" value="OZM56920.1"/>
    <property type="molecule type" value="Genomic_DNA"/>
</dbReference>
<evidence type="ECO:0000256" key="1">
    <source>
        <dbReference type="SAM" id="Phobius"/>
    </source>
</evidence>
<gene>
    <name evidence="2" type="ORF">CIB95_09115</name>
</gene>
<organism evidence="2 3">
    <name type="scientific">Lottiidibacillus patelloidae</name>
    <dbReference type="NCBI Taxonomy" id="2670334"/>
    <lineage>
        <taxon>Bacteria</taxon>
        <taxon>Bacillati</taxon>
        <taxon>Bacillota</taxon>
        <taxon>Bacilli</taxon>
        <taxon>Bacillales</taxon>
        <taxon>Bacillaceae</taxon>
        <taxon>Lottiidibacillus</taxon>
    </lineage>
</organism>
<sequence>MGSETIIFRPTKLYWIIFLMAIALISFAAIKGSGGPQEKFIFMTAAAIVISILFSFIALLQMSYSIELSNDRFRYSRFIKIGDELFYSEIKRIDLMTGSKGESILKLGGPYNLECKLAGLSRKQQVELLKQLIQKTPSATANHLAINVSKQQFTELNKDVNKKVLWFAIPVILAVILKIIF</sequence>
<feature type="transmembrane region" description="Helical" evidence="1">
    <location>
        <begin position="12"/>
        <end position="34"/>
    </location>
</feature>
<proteinExistence type="predicted"/>
<reference evidence="3" key="1">
    <citation type="submission" date="2017-08" db="EMBL/GenBank/DDBJ databases">
        <authorList>
            <person name="Huang Z."/>
        </authorList>
    </citation>
    <scope>NUCLEOTIDE SEQUENCE [LARGE SCALE GENOMIC DNA]</scope>
    <source>
        <strain evidence="3">SA5d-4</strain>
    </source>
</reference>
<feature type="transmembrane region" description="Helical" evidence="1">
    <location>
        <begin position="164"/>
        <end position="180"/>
    </location>
</feature>
<keyword evidence="1" id="KW-1133">Transmembrane helix</keyword>
<comment type="caution">
    <text evidence="2">The sequence shown here is derived from an EMBL/GenBank/DDBJ whole genome shotgun (WGS) entry which is preliminary data.</text>
</comment>
<keyword evidence="3" id="KW-1185">Reference proteome</keyword>
<evidence type="ECO:0000313" key="2">
    <source>
        <dbReference type="EMBL" id="OZM56920.1"/>
    </source>
</evidence>
<reference evidence="2 3" key="2">
    <citation type="submission" date="2017-09" db="EMBL/GenBank/DDBJ databases">
        <title>Bacillus patelloidae sp. nov., isolated from the intestinal tract of a marine limpet.</title>
        <authorList>
            <person name="Liu R."/>
            <person name="Dong C."/>
            <person name="Shao Z."/>
        </authorList>
    </citation>
    <scope>NUCLEOTIDE SEQUENCE [LARGE SCALE GENOMIC DNA]</scope>
    <source>
        <strain evidence="2 3">SA5d-4</strain>
    </source>
</reference>
<evidence type="ECO:0000313" key="3">
    <source>
        <dbReference type="Proteomes" id="UP000217083"/>
    </source>
</evidence>